<feature type="transmembrane region" description="Helical" evidence="8">
    <location>
        <begin position="39"/>
        <end position="58"/>
    </location>
</feature>
<evidence type="ECO:0000256" key="7">
    <source>
        <dbReference type="SAM" id="MobiDB-lite"/>
    </source>
</evidence>
<gene>
    <name evidence="10" type="ORF">BDW42DRAFT_200934</name>
</gene>
<feature type="compositionally biased region" description="Low complexity" evidence="7">
    <location>
        <begin position="452"/>
        <end position="461"/>
    </location>
</feature>
<name>A0A2J5HV10_9EURO</name>
<evidence type="ECO:0000313" key="11">
    <source>
        <dbReference type="Proteomes" id="UP000235023"/>
    </source>
</evidence>
<keyword evidence="4 8" id="KW-0812">Transmembrane</keyword>
<dbReference type="GO" id="GO:0016757">
    <property type="term" value="F:glycosyltransferase activity"/>
    <property type="evidence" value="ECO:0007669"/>
    <property type="project" value="UniProtKB-KW"/>
</dbReference>
<evidence type="ECO:0000259" key="9">
    <source>
        <dbReference type="Pfam" id="PF13632"/>
    </source>
</evidence>
<organism evidence="10 11">
    <name type="scientific">Aspergillus taichungensis</name>
    <dbReference type="NCBI Taxonomy" id="482145"/>
    <lineage>
        <taxon>Eukaryota</taxon>
        <taxon>Fungi</taxon>
        <taxon>Dikarya</taxon>
        <taxon>Ascomycota</taxon>
        <taxon>Pezizomycotina</taxon>
        <taxon>Eurotiomycetes</taxon>
        <taxon>Eurotiomycetidae</taxon>
        <taxon>Eurotiales</taxon>
        <taxon>Aspergillaceae</taxon>
        <taxon>Aspergillus</taxon>
        <taxon>Aspergillus subgen. Circumdati</taxon>
    </lineage>
</organism>
<keyword evidence="6 8" id="KW-0472">Membrane</keyword>
<accession>A0A2J5HV10</accession>
<keyword evidence="2" id="KW-0328">Glycosyltransferase</keyword>
<evidence type="ECO:0000313" key="10">
    <source>
        <dbReference type="EMBL" id="PLN81230.1"/>
    </source>
</evidence>
<evidence type="ECO:0000256" key="5">
    <source>
        <dbReference type="ARBA" id="ARBA00022989"/>
    </source>
</evidence>
<evidence type="ECO:0000256" key="8">
    <source>
        <dbReference type="SAM" id="Phobius"/>
    </source>
</evidence>
<dbReference type="Proteomes" id="UP000235023">
    <property type="component" value="Unassembled WGS sequence"/>
</dbReference>
<dbReference type="AlphaFoldDB" id="A0A2J5HV10"/>
<dbReference type="GO" id="GO:0016020">
    <property type="term" value="C:membrane"/>
    <property type="evidence" value="ECO:0007669"/>
    <property type="project" value="UniProtKB-SubCell"/>
</dbReference>
<dbReference type="SUPFAM" id="SSF53448">
    <property type="entry name" value="Nucleotide-diphospho-sugar transferases"/>
    <property type="match status" value="1"/>
</dbReference>
<dbReference type="PANTHER" id="PTHR43867">
    <property type="entry name" value="CELLULOSE SYNTHASE CATALYTIC SUBUNIT A [UDP-FORMING]"/>
    <property type="match status" value="1"/>
</dbReference>
<keyword evidence="11" id="KW-1185">Reference proteome</keyword>
<evidence type="ECO:0000256" key="3">
    <source>
        <dbReference type="ARBA" id="ARBA00022679"/>
    </source>
</evidence>
<evidence type="ECO:0000256" key="1">
    <source>
        <dbReference type="ARBA" id="ARBA00004141"/>
    </source>
</evidence>
<protein>
    <submittedName>
        <fullName evidence="10">Nucleotide-diphospho-sugar transferase</fullName>
    </submittedName>
</protein>
<evidence type="ECO:0000256" key="4">
    <source>
        <dbReference type="ARBA" id="ARBA00022692"/>
    </source>
</evidence>
<dbReference type="InterPro" id="IPR029044">
    <property type="entry name" value="Nucleotide-diphossugar_trans"/>
</dbReference>
<dbReference type="CDD" id="cd06421">
    <property type="entry name" value="CESA_CelA_like"/>
    <property type="match status" value="1"/>
</dbReference>
<keyword evidence="5 8" id="KW-1133">Transmembrane helix</keyword>
<sequence length="483" mass="53036">MPSTETSTRTWKIDQLPTRTHHPHLTHFAQNLAGRTLKAALFIAAVYLFTRLVCLLLAPTNVWMWLVWGLESESLQDPGWLYALALHRPSIPPPKKLRLDLTSANQTDLPTVDIIIPCCGEADDIILDTVRTARAIHYPSSHARVVLLDDTSSPSLRAAITTLNLPRHRNIHYHTRGPKTDPADFDKAGNLNYALATLPNPAPFVAVLDADTLAHPDFLRATLPHLLPNPRVALVGSPQHYYNIPPGDPLHQSFTWYVQLLTPSLNAYGLAMATGSGFVVRRSALTTVNGFSNLTSTEDIMLSCALHHADYHVLVLPEVLQYGLAPPSVKGYAFQQSRWASGLAVGLLALQDGPRNNLPDGLRPRIAFQGFRHLWSHLYRVVALLGVPMAVCSGKPLVPGVALRMQTVLACWVLALVWLLEGMRVAGAGFRVGVFAHFEGVWLAGANSWQETSSPPSTSSSQKTHAETNRKTEPEPDPDPNHP</sequence>
<dbReference type="Gene3D" id="3.90.550.10">
    <property type="entry name" value="Spore Coat Polysaccharide Biosynthesis Protein SpsA, Chain A"/>
    <property type="match status" value="1"/>
</dbReference>
<evidence type="ECO:0000256" key="6">
    <source>
        <dbReference type="ARBA" id="ARBA00023136"/>
    </source>
</evidence>
<dbReference type="EMBL" id="KZ559539">
    <property type="protein sequence ID" value="PLN81230.1"/>
    <property type="molecule type" value="Genomic_DNA"/>
</dbReference>
<feature type="compositionally biased region" description="Basic and acidic residues" evidence="7">
    <location>
        <begin position="464"/>
        <end position="483"/>
    </location>
</feature>
<comment type="subcellular location">
    <subcellularLocation>
        <location evidence="1">Membrane</location>
        <topology evidence="1">Multi-pass membrane protein</topology>
    </subcellularLocation>
</comment>
<keyword evidence="3 10" id="KW-0808">Transferase</keyword>
<dbReference type="InterPro" id="IPR050321">
    <property type="entry name" value="Glycosyltr_2/OpgH_subfam"/>
</dbReference>
<evidence type="ECO:0000256" key="2">
    <source>
        <dbReference type="ARBA" id="ARBA00022676"/>
    </source>
</evidence>
<dbReference type="PANTHER" id="PTHR43867:SF7">
    <property type="entry name" value="CELLULOSE SYNTHASE (EUROFUNG)"/>
    <property type="match status" value="1"/>
</dbReference>
<feature type="domain" description="Glycosyltransferase 2-like" evidence="9">
    <location>
        <begin position="205"/>
        <end position="416"/>
    </location>
</feature>
<dbReference type="OrthoDB" id="72851at2759"/>
<reference evidence="11" key="1">
    <citation type="submission" date="2017-12" db="EMBL/GenBank/DDBJ databases">
        <authorList>
            <consortium name="DOE Joint Genome Institute"/>
            <person name="Mondo S.J."/>
            <person name="Kjaerbolling I."/>
            <person name="Vesth T.C."/>
            <person name="Frisvad J.C."/>
            <person name="Nybo J.L."/>
            <person name="Theobald S."/>
            <person name="Kuo A."/>
            <person name="Bowyer P."/>
            <person name="Matsuda Y."/>
            <person name="Lyhne E.K."/>
            <person name="Kogle M.E."/>
            <person name="Clum A."/>
            <person name="Lipzen A."/>
            <person name="Salamov A."/>
            <person name="Ngan C.Y."/>
            <person name="Daum C."/>
            <person name="Chiniquy J."/>
            <person name="Barry K."/>
            <person name="LaButti K."/>
            <person name="Haridas S."/>
            <person name="Simmons B.A."/>
            <person name="Magnuson J.K."/>
            <person name="Mortensen U.H."/>
            <person name="Larsen T.O."/>
            <person name="Grigoriev I.V."/>
            <person name="Baker S.E."/>
            <person name="Andersen M.R."/>
            <person name="Nordberg H.P."/>
            <person name="Cantor M.N."/>
            <person name="Hua S.X."/>
        </authorList>
    </citation>
    <scope>NUCLEOTIDE SEQUENCE [LARGE SCALE GENOMIC DNA]</scope>
    <source>
        <strain evidence="11">IBT 19404</strain>
    </source>
</reference>
<dbReference type="InterPro" id="IPR001173">
    <property type="entry name" value="Glyco_trans_2-like"/>
</dbReference>
<proteinExistence type="predicted"/>
<feature type="region of interest" description="Disordered" evidence="7">
    <location>
        <begin position="449"/>
        <end position="483"/>
    </location>
</feature>
<dbReference type="Pfam" id="PF13632">
    <property type="entry name" value="Glyco_trans_2_3"/>
    <property type="match status" value="1"/>
</dbReference>